<proteinExistence type="predicted"/>
<name>W4FQY5_APHAT</name>
<dbReference type="VEuPathDB" id="FungiDB:H257_14974"/>
<evidence type="ECO:0000313" key="2">
    <source>
        <dbReference type="EMBL" id="ETV69371.1"/>
    </source>
</evidence>
<organism evidence="2">
    <name type="scientific">Aphanomyces astaci</name>
    <name type="common">Crayfish plague agent</name>
    <dbReference type="NCBI Taxonomy" id="112090"/>
    <lineage>
        <taxon>Eukaryota</taxon>
        <taxon>Sar</taxon>
        <taxon>Stramenopiles</taxon>
        <taxon>Oomycota</taxon>
        <taxon>Saprolegniomycetes</taxon>
        <taxon>Saprolegniales</taxon>
        <taxon>Verrucalvaceae</taxon>
        <taxon>Aphanomyces</taxon>
    </lineage>
</organism>
<accession>W4FQY5</accession>
<dbReference type="EMBL" id="KI913177">
    <property type="protein sequence ID" value="ETV69371.1"/>
    <property type="molecule type" value="Genomic_DNA"/>
</dbReference>
<sequence>MDNSRKHGSRKQDKGLGSYTGVSKRGWSPVEIVEKPVPMNPLIRSATKTLKAHLVATKEDIEESMRVKYEQLLGQIDTEIDETNRQLESFYKVNHAIYEKSTKRLKRMTDAVTDEMEHVRNIHENAIKDVQQMQEKAKVKAIRDFKQEAVKLQQTQG</sequence>
<dbReference type="OrthoDB" id="8062037at2759"/>
<protein>
    <submittedName>
        <fullName evidence="2">Uncharacterized protein</fullName>
    </submittedName>
</protein>
<dbReference type="AlphaFoldDB" id="W4FQY5"/>
<reference evidence="2" key="1">
    <citation type="submission" date="2013-12" db="EMBL/GenBank/DDBJ databases">
        <title>The Genome Sequence of Aphanomyces astaci APO3.</title>
        <authorList>
            <consortium name="The Broad Institute Genomics Platform"/>
            <person name="Russ C."/>
            <person name="Tyler B."/>
            <person name="van West P."/>
            <person name="Dieguez-Uribeondo J."/>
            <person name="Young S.K."/>
            <person name="Zeng Q."/>
            <person name="Gargeya S."/>
            <person name="Fitzgerald M."/>
            <person name="Abouelleil A."/>
            <person name="Alvarado L."/>
            <person name="Chapman S.B."/>
            <person name="Gainer-Dewar J."/>
            <person name="Goldberg J."/>
            <person name="Griggs A."/>
            <person name="Gujja S."/>
            <person name="Hansen M."/>
            <person name="Howarth C."/>
            <person name="Imamovic A."/>
            <person name="Ireland A."/>
            <person name="Larimer J."/>
            <person name="McCowan C."/>
            <person name="Murphy C."/>
            <person name="Pearson M."/>
            <person name="Poon T.W."/>
            <person name="Priest M."/>
            <person name="Roberts A."/>
            <person name="Saif S."/>
            <person name="Shea T."/>
            <person name="Sykes S."/>
            <person name="Wortman J."/>
            <person name="Nusbaum C."/>
            <person name="Birren B."/>
        </authorList>
    </citation>
    <scope>NUCLEOTIDE SEQUENCE [LARGE SCALE GENOMIC DNA]</scope>
    <source>
        <strain evidence="2">APO3</strain>
    </source>
</reference>
<feature type="region of interest" description="Disordered" evidence="1">
    <location>
        <begin position="1"/>
        <end position="23"/>
    </location>
</feature>
<dbReference type="RefSeq" id="XP_009841228.1">
    <property type="nucleotide sequence ID" value="XM_009842926.1"/>
</dbReference>
<gene>
    <name evidence="2" type="ORF">H257_14974</name>
</gene>
<evidence type="ECO:0000256" key="1">
    <source>
        <dbReference type="SAM" id="MobiDB-lite"/>
    </source>
</evidence>
<dbReference type="GeneID" id="20816970"/>